<comment type="similarity">
    <text evidence="1">Belongs to the UPF0167 family.</text>
</comment>
<dbReference type="InterPro" id="IPR005363">
    <property type="entry name" value="UPF0167"/>
</dbReference>
<protein>
    <recommendedName>
        <fullName evidence="4">CbrC family protein</fullName>
    </recommendedName>
</protein>
<evidence type="ECO:0000256" key="1">
    <source>
        <dbReference type="ARBA" id="ARBA00008525"/>
    </source>
</evidence>
<keyword evidence="3" id="KW-1185">Reference proteome</keyword>
<evidence type="ECO:0000313" key="2">
    <source>
        <dbReference type="EMBL" id="RCR67339.1"/>
    </source>
</evidence>
<dbReference type="Pfam" id="PF03691">
    <property type="entry name" value="UPF0167"/>
    <property type="match status" value="1"/>
</dbReference>
<evidence type="ECO:0000313" key="3">
    <source>
        <dbReference type="Proteomes" id="UP000253383"/>
    </source>
</evidence>
<dbReference type="RefSeq" id="WP_114408339.1">
    <property type="nucleotide sequence ID" value="NZ_QOWE01000020.1"/>
</dbReference>
<proteinExistence type="inferred from homology"/>
<organism evidence="2 3">
    <name type="scientific">Larkinella punicea</name>
    <dbReference type="NCBI Taxonomy" id="2315727"/>
    <lineage>
        <taxon>Bacteria</taxon>
        <taxon>Pseudomonadati</taxon>
        <taxon>Bacteroidota</taxon>
        <taxon>Cytophagia</taxon>
        <taxon>Cytophagales</taxon>
        <taxon>Spirosomataceae</taxon>
        <taxon>Larkinella</taxon>
    </lineage>
</organism>
<dbReference type="AlphaFoldDB" id="A0A368JI48"/>
<gene>
    <name evidence="2" type="ORF">DUE52_22695</name>
</gene>
<reference evidence="2 3" key="1">
    <citation type="submission" date="2018-07" db="EMBL/GenBank/DDBJ databases">
        <title>Genome analysis of Larkinella rosea.</title>
        <authorList>
            <person name="Zhou Z."/>
            <person name="Wang G."/>
        </authorList>
    </citation>
    <scope>NUCLEOTIDE SEQUENCE [LARGE SCALE GENOMIC DNA]</scope>
    <source>
        <strain evidence="3">zzj9</strain>
    </source>
</reference>
<accession>A0A368JI48</accession>
<name>A0A368JI48_9BACT</name>
<evidence type="ECO:0008006" key="4">
    <source>
        <dbReference type="Google" id="ProtNLM"/>
    </source>
</evidence>
<sequence length="202" mass="23254">MTFTYLNQPELFVGVSDENSRCDLCHQQKPCFDAAGFFGEDELTFVCPDCLSNGRLYEWDSYTCQGDVAELKRQLKSLHPALSKAELDDLADQKTLELEKTTPHLVTWQDWEWPCADGDYARFIGYGSKPLYKQLAGGSEAQSLFEKSIYYTLAEETDAEELWEDVPRKRIQDYADSSNYSTLFYVFKSLHSDQIITLWDSD</sequence>
<dbReference type="EMBL" id="QOWE01000020">
    <property type="protein sequence ID" value="RCR67339.1"/>
    <property type="molecule type" value="Genomic_DNA"/>
</dbReference>
<comment type="caution">
    <text evidence="2">The sequence shown here is derived from an EMBL/GenBank/DDBJ whole genome shotgun (WGS) entry which is preliminary data.</text>
</comment>
<dbReference type="Proteomes" id="UP000253383">
    <property type="component" value="Unassembled WGS sequence"/>
</dbReference>
<dbReference type="OrthoDB" id="6399109at2"/>